<organism evidence="2 3">
    <name type="scientific">Araneus ventricosus</name>
    <name type="common">Orbweaver spider</name>
    <name type="synonym">Epeira ventricosa</name>
    <dbReference type="NCBI Taxonomy" id="182803"/>
    <lineage>
        <taxon>Eukaryota</taxon>
        <taxon>Metazoa</taxon>
        <taxon>Ecdysozoa</taxon>
        <taxon>Arthropoda</taxon>
        <taxon>Chelicerata</taxon>
        <taxon>Arachnida</taxon>
        <taxon>Araneae</taxon>
        <taxon>Araneomorphae</taxon>
        <taxon>Entelegynae</taxon>
        <taxon>Araneoidea</taxon>
        <taxon>Araneidae</taxon>
        <taxon>Araneus</taxon>
    </lineage>
</organism>
<evidence type="ECO:0008006" key="4">
    <source>
        <dbReference type="Google" id="ProtNLM"/>
    </source>
</evidence>
<evidence type="ECO:0000313" key="3">
    <source>
        <dbReference type="Proteomes" id="UP000499080"/>
    </source>
</evidence>
<proteinExistence type="predicted"/>
<reference evidence="2 3" key="1">
    <citation type="journal article" date="2019" name="Sci. Rep.">
        <title>Orb-weaving spider Araneus ventricosus genome elucidates the spidroin gene catalogue.</title>
        <authorList>
            <person name="Kono N."/>
            <person name="Nakamura H."/>
            <person name="Ohtoshi R."/>
            <person name="Moran D.A.P."/>
            <person name="Shinohara A."/>
            <person name="Yoshida Y."/>
            <person name="Fujiwara M."/>
            <person name="Mori M."/>
            <person name="Tomita M."/>
            <person name="Arakawa K."/>
        </authorList>
    </citation>
    <scope>NUCLEOTIDE SEQUENCE [LARGE SCALE GENOMIC DNA]</scope>
</reference>
<dbReference type="AlphaFoldDB" id="A0A4Y2DK94"/>
<accession>A0A4Y2DK94</accession>
<keyword evidence="1" id="KW-0732">Signal</keyword>
<feature type="chain" id="PRO_5021327889" description="Secreted protein" evidence="1">
    <location>
        <begin position="22"/>
        <end position="103"/>
    </location>
</feature>
<comment type="caution">
    <text evidence="2">The sequence shown here is derived from an EMBL/GenBank/DDBJ whole genome shotgun (WGS) entry which is preliminary data.</text>
</comment>
<feature type="signal peptide" evidence="1">
    <location>
        <begin position="1"/>
        <end position="21"/>
    </location>
</feature>
<dbReference type="Proteomes" id="UP000499080">
    <property type="component" value="Unassembled WGS sequence"/>
</dbReference>
<evidence type="ECO:0000313" key="2">
    <source>
        <dbReference type="EMBL" id="GBM17171.1"/>
    </source>
</evidence>
<keyword evidence="3" id="KW-1185">Reference proteome</keyword>
<name>A0A4Y2DK94_ARAVE</name>
<protein>
    <recommendedName>
        <fullName evidence="4">Secreted protein</fullName>
    </recommendedName>
</protein>
<dbReference type="EMBL" id="BGPR01000384">
    <property type="protein sequence ID" value="GBM17171.1"/>
    <property type="molecule type" value="Genomic_DNA"/>
</dbReference>
<gene>
    <name evidence="2" type="ORF">AVEN_47579_1</name>
</gene>
<sequence length="103" mass="11547">MCSFQLILLLVNLRSQKFLLSASTQESLKEILRFIYADAAFLNMANLRQALGVENSLFSSFCFPNPFLALVRNGENSRPLASCPCSENCATDMRDLTFPNMLC</sequence>
<evidence type="ECO:0000256" key="1">
    <source>
        <dbReference type="SAM" id="SignalP"/>
    </source>
</evidence>